<comment type="caution">
    <text evidence="1">The sequence shown here is derived from an EMBL/GenBank/DDBJ whole genome shotgun (WGS) entry which is preliminary data.</text>
</comment>
<proteinExistence type="predicted"/>
<evidence type="ECO:0000313" key="1">
    <source>
        <dbReference type="EMBL" id="KAI5426064.1"/>
    </source>
</evidence>
<reference evidence="1 2" key="1">
    <citation type="journal article" date="2022" name="Nat. Genet.">
        <title>Improved pea reference genome and pan-genome highlight genomic features and evolutionary characteristics.</title>
        <authorList>
            <person name="Yang T."/>
            <person name="Liu R."/>
            <person name="Luo Y."/>
            <person name="Hu S."/>
            <person name="Wang D."/>
            <person name="Wang C."/>
            <person name="Pandey M.K."/>
            <person name="Ge S."/>
            <person name="Xu Q."/>
            <person name="Li N."/>
            <person name="Li G."/>
            <person name="Huang Y."/>
            <person name="Saxena R.K."/>
            <person name="Ji Y."/>
            <person name="Li M."/>
            <person name="Yan X."/>
            <person name="He Y."/>
            <person name="Liu Y."/>
            <person name="Wang X."/>
            <person name="Xiang C."/>
            <person name="Varshney R.K."/>
            <person name="Ding H."/>
            <person name="Gao S."/>
            <person name="Zong X."/>
        </authorList>
    </citation>
    <scope>NUCLEOTIDE SEQUENCE [LARGE SCALE GENOMIC DNA]</scope>
    <source>
        <strain evidence="1 2">cv. Zhongwan 6</strain>
    </source>
</reference>
<dbReference type="PANTHER" id="PTHR35304:SF16">
    <property type="match status" value="1"/>
</dbReference>
<protein>
    <submittedName>
        <fullName evidence="1">Uncharacterized protein</fullName>
    </submittedName>
</protein>
<organism evidence="1 2">
    <name type="scientific">Pisum sativum</name>
    <name type="common">Garden pea</name>
    <name type="synonym">Lathyrus oleraceus</name>
    <dbReference type="NCBI Taxonomy" id="3888"/>
    <lineage>
        <taxon>Eukaryota</taxon>
        <taxon>Viridiplantae</taxon>
        <taxon>Streptophyta</taxon>
        <taxon>Embryophyta</taxon>
        <taxon>Tracheophyta</taxon>
        <taxon>Spermatophyta</taxon>
        <taxon>Magnoliopsida</taxon>
        <taxon>eudicotyledons</taxon>
        <taxon>Gunneridae</taxon>
        <taxon>Pentapetalae</taxon>
        <taxon>rosids</taxon>
        <taxon>fabids</taxon>
        <taxon>Fabales</taxon>
        <taxon>Fabaceae</taxon>
        <taxon>Papilionoideae</taxon>
        <taxon>50 kb inversion clade</taxon>
        <taxon>NPAAA clade</taxon>
        <taxon>Hologalegina</taxon>
        <taxon>IRL clade</taxon>
        <taxon>Fabeae</taxon>
        <taxon>Lathyrus</taxon>
    </lineage>
</organism>
<name>A0A9D4XTX9_PEA</name>
<sequence>MNSGCISNCINDARDPRVPVRGSYVNLYKWPESDAAFVRSVSSGREHPGVVDSISCRQLYLRSYTFCREDEKKKKVKVKAKKRVVVKKKNLGWKKDKKSSCSVLFGIFRRLLSCCASVDVVDENYQF</sequence>
<accession>A0A9D4XTX9</accession>
<dbReference type="AlphaFoldDB" id="A0A9D4XTX9"/>
<keyword evidence="2" id="KW-1185">Reference proteome</keyword>
<gene>
    <name evidence="1" type="ORF">KIW84_031769</name>
</gene>
<dbReference type="Gramene" id="Psat03G0176900-T1">
    <property type="protein sequence ID" value="KAI5426064.1"/>
    <property type="gene ID" value="KIW84_031769"/>
</dbReference>
<dbReference type="Proteomes" id="UP001058974">
    <property type="component" value="Chromosome 3"/>
</dbReference>
<evidence type="ECO:0000313" key="2">
    <source>
        <dbReference type="Proteomes" id="UP001058974"/>
    </source>
</evidence>
<dbReference type="EMBL" id="JAMSHJ010000003">
    <property type="protein sequence ID" value="KAI5426064.1"/>
    <property type="molecule type" value="Genomic_DNA"/>
</dbReference>
<dbReference type="PANTHER" id="PTHR35304">
    <property type="entry name" value="OS05G0120300 PROTEIN-RELATED"/>
    <property type="match status" value="1"/>
</dbReference>
<dbReference type="OrthoDB" id="749576at2759"/>